<reference evidence="2" key="1">
    <citation type="submission" date="2014-07" db="EMBL/GenBank/DDBJ databases">
        <title>Identification of a novel salt tolerance gene in wild soybean by whole-genome sequencing.</title>
        <authorList>
            <person name="Lam H.-M."/>
            <person name="Qi X."/>
            <person name="Li M.-W."/>
            <person name="Liu X."/>
            <person name="Xie M."/>
            <person name="Ni M."/>
            <person name="Xu X."/>
        </authorList>
    </citation>
    <scope>NUCLEOTIDE SEQUENCE [LARGE SCALE GENOMIC DNA]</scope>
    <source>
        <tissue evidence="2">Root</tissue>
    </source>
</reference>
<organism evidence="2">
    <name type="scientific">Glycine soja</name>
    <name type="common">Wild soybean</name>
    <dbReference type="NCBI Taxonomy" id="3848"/>
    <lineage>
        <taxon>Eukaryota</taxon>
        <taxon>Viridiplantae</taxon>
        <taxon>Streptophyta</taxon>
        <taxon>Embryophyta</taxon>
        <taxon>Tracheophyta</taxon>
        <taxon>Spermatophyta</taxon>
        <taxon>Magnoliopsida</taxon>
        <taxon>eudicotyledons</taxon>
        <taxon>Gunneridae</taxon>
        <taxon>Pentapetalae</taxon>
        <taxon>rosids</taxon>
        <taxon>fabids</taxon>
        <taxon>Fabales</taxon>
        <taxon>Fabaceae</taxon>
        <taxon>Papilionoideae</taxon>
        <taxon>50 kb inversion clade</taxon>
        <taxon>NPAAA clade</taxon>
        <taxon>indigoferoid/millettioid clade</taxon>
        <taxon>Phaseoleae</taxon>
        <taxon>Glycine</taxon>
        <taxon>Glycine subgen. Soja</taxon>
    </lineage>
</organism>
<dbReference type="Proteomes" id="UP000053555">
    <property type="component" value="Unassembled WGS sequence"/>
</dbReference>
<keyword evidence="1" id="KW-1133">Transmembrane helix</keyword>
<dbReference type="EMBL" id="KN643687">
    <property type="protein sequence ID" value="KHN43797.1"/>
    <property type="molecule type" value="Genomic_DNA"/>
</dbReference>
<protein>
    <submittedName>
        <fullName evidence="2">Uncharacterized protein</fullName>
    </submittedName>
</protein>
<sequence>MTTKKVMLRHGWRLHRVASGPLMVAFLAVIGRFNH</sequence>
<dbReference type="AlphaFoldDB" id="A0A0B2SHL1"/>
<evidence type="ECO:0000256" key="1">
    <source>
        <dbReference type="SAM" id="Phobius"/>
    </source>
</evidence>
<keyword evidence="1" id="KW-0472">Membrane</keyword>
<gene>
    <name evidence="2" type="ORF">glysoja_035650</name>
</gene>
<keyword evidence="1" id="KW-0812">Transmembrane</keyword>
<proteinExistence type="predicted"/>
<feature type="transmembrane region" description="Helical" evidence="1">
    <location>
        <begin position="12"/>
        <end position="33"/>
    </location>
</feature>
<accession>A0A0B2SHL1</accession>
<evidence type="ECO:0000313" key="2">
    <source>
        <dbReference type="EMBL" id="KHN43797.1"/>
    </source>
</evidence>
<name>A0A0B2SHL1_GLYSO</name>